<proteinExistence type="predicted"/>
<dbReference type="EMBL" id="BGPR01051531">
    <property type="protein sequence ID" value="GBO28462.1"/>
    <property type="molecule type" value="Genomic_DNA"/>
</dbReference>
<name>A0A4Y2VUU2_ARAVE</name>
<evidence type="ECO:0000313" key="1">
    <source>
        <dbReference type="EMBL" id="GBO28462.1"/>
    </source>
</evidence>
<comment type="caution">
    <text evidence="1">The sequence shown here is derived from an EMBL/GenBank/DDBJ whole genome shotgun (WGS) entry which is preliminary data.</text>
</comment>
<protein>
    <submittedName>
        <fullName evidence="1">Uncharacterized protein</fullName>
    </submittedName>
</protein>
<evidence type="ECO:0000313" key="2">
    <source>
        <dbReference type="Proteomes" id="UP000499080"/>
    </source>
</evidence>
<organism evidence="1 2">
    <name type="scientific">Araneus ventricosus</name>
    <name type="common">Orbweaver spider</name>
    <name type="synonym">Epeira ventricosa</name>
    <dbReference type="NCBI Taxonomy" id="182803"/>
    <lineage>
        <taxon>Eukaryota</taxon>
        <taxon>Metazoa</taxon>
        <taxon>Ecdysozoa</taxon>
        <taxon>Arthropoda</taxon>
        <taxon>Chelicerata</taxon>
        <taxon>Arachnida</taxon>
        <taxon>Araneae</taxon>
        <taxon>Araneomorphae</taxon>
        <taxon>Entelegynae</taxon>
        <taxon>Araneoidea</taxon>
        <taxon>Araneidae</taxon>
        <taxon>Araneus</taxon>
    </lineage>
</organism>
<dbReference type="Proteomes" id="UP000499080">
    <property type="component" value="Unassembled WGS sequence"/>
</dbReference>
<sequence>MFGVTSFCYPENVLSVNQFLPYACEHFHVDQTKWSASNAYFQGISLVFSTEISSYFHSRMSFMKPDSIPLFQCSYTSPSLQEHRKNDGQPQTTSHSDMDLKDLGIFISKLRIQ</sequence>
<gene>
    <name evidence="1" type="ORF">AVEN_8581_1</name>
</gene>
<keyword evidence="2" id="KW-1185">Reference proteome</keyword>
<reference evidence="1 2" key="1">
    <citation type="journal article" date="2019" name="Sci. Rep.">
        <title>Orb-weaving spider Araneus ventricosus genome elucidates the spidroin gene catalogue.</title>
        <authorList>
            <person name="Kono N."/>
            <person name="Nakamura H."/>
            <person name="Ohtoshi R."/>
            <person name="Moran D.A.P."/>
            <person name="Shinohara A."/>
            <person name="Yoshida Y."/>
            <person name="Fujiwara M."/>
            <person name="Mori M."/>
            <person name="Tomita M."/>
            <person name="Arakawa K."/>
        </authorList>
    </citation>
    <scope>NUCLEOTIDE SEQUENCE [LARGE SCALE GENOMIC DNA]</scope>
</reference>
<dbReference type="AlphaFoldDB" id="A0A4Y2VUU2"/>
<accession>A0A4Y2VUU2</accession>